<accession>A0A0A5FYM4</accession>
<name>A0A0A5FYM4_9BACI</name>
<dbReference type="STRING" id="1385511.GCA_000425225_02297"/>
<sequence length="281" mass="32931">MNEKHIYTKNNKVTLHQRGVILNKSKEKSRRTLAHLSIFGTTQIHLRNPYIIAMWSVAFPGYGHLLLSKYIRGFALVGWELFINQSTQLNLAMVYSFMGDIDAAKEVLNVRYMLMYIPVYLFAIWDSYRTTVDMNKIYLINEKEQPSVSALTVKPFEINYLDKRSPLIATLWSMTIPSVGQLYIHRVFGAIFTLVTAVVFIHYSHFLEGLHYLVLGDIERSTEVLDKQWLMYLPSFYFFTIYDSYMNTVENNKLYVSEQKNYLKSKYQPSTFEFKKGIKVN</sequence>
<evidence type="ECO:0000313" key="3">
    <source>
        <dbReference type="Proteomes" id="UP000030403"/>
    </source>
</evidence>
<dbReference type="EMBL" id="AVPF01000035">
    <property type="protein sequence ID" value="KGX85916.1"/>
    <property type="molecule type" value="Genomic_DNA"/>
</dbReference>
<keyword evidence="1" id="KW-0472">Membrane</keyword>
<comment type="caution">
    <text evidence="2">The sequence shown here is derived from an EMBL/GenBank/DDBJ whole genome shotgun (WGS) entry which is preliminary data.</text>
</comment>
<evidence type="ECO:0000256" key="1">
    <source>
        <dbReference type="SAM" id="Phobius"/>
    </source>
</evidence>
<gene>
    <name evidence="2" type="ORF">N783_13065</name>
</gene>
<proteinExistence type="predicted"/>
<dbReference type="eggNOG" id="ENOG502Z7ZI">
    <property type="taxonomic scope" value="Bacteria"/>
</dbReference>
<feature type="transmembrane region" description="Helical" evidence="1">
    <location>
        <begin position="183"/>
        <end position="203"/>
    </location>
</feature>
<organism evidence="2 3">
    <name type="scientific">Pontibacillus marinus BH030004 = DSM 16465</name>
    <dbReference type="NCBI Taxonomy" id="1385511"/>
    <lineage>
        <taxon>Bacteria</taxon>
        <taxon>Bacillati</taxon>
        <taxon>Bacillota</taxon>
        <taxon>Bacilli</taxon>
        <taxon>Bacillales</taxon>
        <taxon>Bacillaceae</taxon>
        <taxon>Pontibacillus</taxon>
    </lineage>
</organism>
<keyword evidence="1" id="KW-0812">Transmembrane</keyword>
<protein>
    <submittedName>
        <fullName evidence="2">Membrane protein</fullName>
    </submittedName>
</protein>
<keyword evidence="3" id="KW-1185">Reference proteome</keyword>
<reference evidence="2 3" key="1">
    <citation type="submission" date="2013-08" db="EMBL/GenBank/DDBJ databases">
        <authorList>
            <person name="Huang J."/>
            <person name="Wang G."/>
        </authorList>
    </citation>
    <scope>NUCLEOTIDE SEQUENCE [LARGE SCALE GENOMIC DNA]</scope>
    <source>
        <strain evidence="2 3">BH030004</strain>
    </source>
</reference>
<dbReference type="Proteomes" id="UP000030403">
    <property type="component" value="Unassembled WGS sequence"/>
</dbReference>
<keyword evidence="1" id="KW-1133">Transmembrane helix</keyword>
<evidence type="ECO:0000313" key="2">
    <source>
        <dbReference type="EMBL" id="KGX85916.1"/>
    </source>
</evidence>
<dbReference type="AlphaFoldDB" id="A0A0A5FYM4"/>
<feature type="transmembrane region" description="Helical" evidence="1">
    <location>
        <begin position="110"/>
        <end position="128"/>
    </location>
</feature>